<dbReference type="EMBL" id="JBIGHW010000002">
    <property type="protein sequence ID" value="MFG6439946.1"/>
    <property type="molecule type" value="Genomic_DNA"/>
</dbReference>
<dbReference type="Proteomes" id="UP001606301">
    <property type="component" value="Unassembled WGS sequence"/>
</dbReference>
<accession>A0ABW7FFI6</accession>
<dbReference type="RefSeq" id="WP_394395717.1">
    <property type="nucleotide sequence ID" value="NZ_JBIGHW010000002.1"/>
</dbReference>
<protein>
    <submittedName>
        <fullName evidence="1">Uncharacterized protein</fullName>
    </submittedName>
</protein>
<evidence type="ECO:0000313" key="1">
    <source>
        <dbReference type="EMBL" id="MFG6439946.1"/>
    </source>
</evidence>
<proteinExistence type="predicted"/>
<gene>
    <name evidence="1" type="ORF">ACG0Z3_04565</name>
</gene>
<name>A0ABW7FFI6_9BURK</name>
<reference evidence="1 2" key="1">
    <citation type="submission" date="2024-08" db="EMBL/GenBank/DDBJ databases">
        <authorList>
            <person name="Lu H."/>
        </authorList>
    </citation>
    <scope>NUCLEOTIDE SEQUENCE [LARGE SCALE GENOMIC DNA]</scope>
    <source>
        <strain evidence="1 2">LKC17W</strain>
    </source>
</reference>
<comment type="caution">
    <text evidence="1">The sequence shown here is derived from an EMBL/GenBank/DDBJ whole genome shotgun (WGS) entry which is preliminary data.</text>
</comment>
<keyword evidence="2" id="KW-1185">Reference proteome</keyword>
<organism evidence="1 2">
    <name type="scientific">Pelomonas margarita</name>
    <dbReference type="NCBI Taxonomy" id="3299031"/>
    <lineage>
        <taxon>Bacteria</taxon>
        <taxon>Pseudomonadati</taxon>
        <taxon>Pseudomonadota</taxon>
        <taxon>Betaproteobacteria</taxon>
        <taxon>Burkholderiales</taxon>
        <taxon>Sphaerotilaceae</taxon>
        <taxon>Roseateles</taxon>
    </lineage>
</organism>
<evidence type="ECO:0000313" key="2">
    <source>
        <dbReference type="Proteomes" id="UP001606301"/>
    </source>
</evidence>
<sequence length="73" mass="8224">MQEKKLSDGTWIIASDSVNIHSTHLHLAPDGTILSHKVNGNHSYKLSNSRRDLSSLWEEITGERNKFPGGWKP</sequence>